<keyword evidence="2" id="KW-1185">Reference proteome</keyword>
<dbReference type="InterPro" id="IPR006311">
    <property type="entry name" value="TAT_signal"/>
</dbReference>
<dbReference type="PROSITE" id="PS51318">
    <property type="entry name" value="TAT"/>
    <property type="match status" value="1"/>
</dbReference>
<dbReference type="RefSeq" id="WP_166277708.1">
    <property type="nucleotide sequence ID" value="NZ_JAANNP010000001.1"/>
</dbReference>
<reference evidence="1 2" key="1">
    <citation type="submission" date="2020-03" db="EMBL/GenBank/DDBJ databases">
        <title>Two novel Motilibacter sp.</title>
        <authorList>
            <person name="Liu S."/>
        </authorList>
    </citation>
    <scope>NUCLEOTIDE SEQUENCE [LARGE SCALE GENOMIC DNA]</scope>
    <source>
        <strain evidence="1 2">E257</strain>
    </source>
</reference>
<dbReference type="EMBL" id="JAANNP010000001">
    <property type="protein sequence ID" value="NHC12782.1"/>
    <property type="molecule type" value="Genomic_DNA"/>
</dbReference>
<name>A0ABX0GSW1_9ACTN</name>
<comment type="caution">
    <text evidence="1">The sequence shown here is derived from an EMBL/GenBank/DDBJ whole genome shotgun (WGS) entry which is preliminary data.</text>
</comment>
<sequence length="183" mass="18895">MTTRAESTTGISRREALKKGALVGGAAVWAVPAMQAISVGTADAASAGPTPPVPTVPADPPKPCIPATGLLLCTVWKWGRPCLLGVKIDEHGVIDCIPTAKGDRDADFLRSLGYATWSKPSDLGMSVSGGFLSGKTGLYLLLPTLASFVKAWVSDINLCTPSGGSGHEEAHCSGGKVIFTRYA</sequence>
<evidence type="ECO:0000313" key="2">
    <source>
        <dbReference type="Proteomes" id="UP000800981"/>
    </source>
</evidence>
<gene>
    <name evidence="1" type="ORF">G9H71_03175</name>
</gene>
<proteinExistence type="predicted"/>
<evidence type="ECO:0000313" key="1">
    <source>
        <dbReference type="EMBL" id="NHC12782.1"/>
    </source>
</evidence>
<protein>
    <recommendedName>
        <fullName evidence="3">Secreted protein</fullName>
    </recommendedName>
</protein>
<dbReference type="Proteomes" id="UP000800981">
    <property type="component" value="Unassembled WGS sequence"/>
</dbReference>
<accession>A0ABX0GSW1</accession>
<organism evidence="1 2">
    <name type="scientific">Motilibacter deserti</name>
    <dbReference type="NCBI Taxonomy" id="2714956"/>
    <lineage>
        <taxon>Bacteria</taxon>
        <taxon>Bacillati</taxon>
        <taxon>Actinomycetota</taxon>
        <taxon>Actinomycetes</taxon>
        <taxon>Motilibacterales</taxon>
        <taxon>Motilibacteraceae</taxon>
        <taxon>Motilibacter</taxon>
    </lineage>
</organism>
<evidence type="ECO:0008006" key="3">
    <source>
        <dbReference type="Google" id="ProtNLM"/>
    </source>
</evidence>